<reference evidence="3 4" key="1">
    <citation type="submission" date="2017-12" db="EMBL/GenBank/DDBJ databases">
        <title>High-resolution comparative analysis of great ape genomes.</title>
        <authorList>
            <person name="Pollen A."/>
            <person name="Hastie A."/>
            <person name="Hormozdiari F."/>
            <person name="Dougherty M."/>
            <person name="Liu R."/>
            <person name="Chaisson M."/>
            <person name="Hoppe E."/>
            <person name="Hill C."/>
            <person name="Pang A."/>
            <person name="Hillier L."/>
            <person name="Baker C."/>
            <person name="Armstrong J."/>
            <person name="Shendure J."/>
            <person name="Paten B."/>
            <person name="Wilson R."/>
            <person name="Chao H."/>
            <person name="Schneider V."/>
            <person name="Ventura M."/>
            <person name="Kronenberg Z."/>
            <person name="Murali S."/>
            <person name="Gordon D."/>
            <person name="Cantsilieris S."/>
            <person name="Munson K."/>
            <person name="Nelson B."/>
            <person name="Raja A."/>
            <person name="Underwood J."/>
            <person name="Diekhans M."/>
            <person name="Fiddes I."/>
            <person name="Haussler D."/>
            <person name="Eichler E."/>
        </authorList>
    </citation>
    <scope>NUCLEOTIDE SEQUENCE [LARGE SCALE GENOMIC DNA]</scope>
    <source>
        <strain evidence="3">Yerkes chimp pedigree #C0471</strain>
    </source>
</reference>
<gene>
    <name evidence="3" type="ORF">CK820_G0038981</name>
</gene>
<feature type="domain" description="Alpha-N-acetylglucosaminidase tim-barrel" evidence="2">
    <location>
        <begin position="43"/>
        <end position="168"/>
    </location>
</feature>
<dbReference type="AlphaFoldDB" id="A0A2J8KFU6"/>
<proteinExistence type="predicted"/>
<sequence>GRRGAAPLPARLLWLPRGLVRLSAAPAAATARRAGGADRGHAQQVYLALGLTQAEINEFFTGPAFLAWGRMGNLHTWDGPLPPSWHIKQLYLQHRVLDQMRSFGMTPVLPAFAGHVPEAVTRVFPQVNVTKMGSWGHFNCSYSCSFLLAPEDPIFPIIGSLFLRELIKE</sequence>
<dbReference type="Pfam" id="PF05089">
    <property type="entry name" value="NAGLU"/>
    <property type="match status" value="1"/>
</dbReference>
<accession>A0A2J8KFU6</accession>
<evidence type="ECO:0000256" key="1">
    <source>
        <dbReference type="SAM" id="SignalP"/>
    </source>
</evidence>
<dbReference type="EMBL" id="NBAG03000371">
    <property type="protein sequence ID" value="PNI33882.1"/>
    <property type="molecule type" value="Genomic_DNA"/>
</dbReference>
<name>A0A2J8KFU6_PANTR</name>
<dbReference type="Proteomes" id="UP000236370">
    <property type="component" value="Unassembled WGS sequence"/>
</dbReference>
<keyword evidence="1" id="KW-0732">Signal</keyword>
<dbReference type="PANTHER" id="PTHR12872">
    <property type="entry name" value="ALPHA-N-ACETYLGLUCOSAMINIDASE"/>
    <property type="match status" value="1"/>
</dbReference>
<evidence type="ECO:0000313" key="3">
    <source>
        <dbReference type="EMBL" id="PNI33882.1"/>
    </source>
</evidence>
<feature type="signal peptide" evidence="1">
    <location>
        <begin position="1"/>
        <end position="24"/>
    </location>
</feature>
<evidence type="ECO:0000259" key="2">
    <source>
        <dbReference type="Pfam" id="PF05089"/>
    </source>
</evidence>
<feature type="chain" id="PRO_5014423260" evidence="1">
    <location>
        <begin position="25"/>
        <end position="169"/>
    </location>
</feature>
<dbReference type="InterPro" id="IPR024733">
    <property type="entry name" value="NAGLU_tim-barrel"/>
</dbReference>
<dbReference type="Gene3D" id="3.20.20.80">
    <property type="entry name" value="Glycosidases"/>
    <property type="match status" value="1"/>
</dbReference>
<protein>
    <submittedName>
        <fullName evidence="3">NAGLU isoform 4</fullName>
    </submittedName>
</protein>
<feature type="non-terminal residue" evidence="3">
    <location>
        <position position="169"/>
    </location>
</feature>
<evidence type="ECO:0000313" key="4">
    <source>
        <dbReference type="Proteomes" id="UP000236370"/>
    </source>
</evidence>
<dbReference type="InterPro" id="IPR007781">
    <property type="entry name" value="NAGLU"/>
</dbReference>
<comment type="caution">
    <text evidence="3">The sequence shown here is derived from an EMBL/GenBank/DDBJ whole genome shotgun (WGS) entry which is preliminary data.</text>
</comment>
<organism evidence="3 4">
    <name type="scientific">Pan troglodytes</name>
    <name type="common">Chimpanzee</name>
    <dbReference type="NCBI Taxonomy" id="9598"/>
    <lineage>
        <taxon>Eukaryota</taxon>
        <taxon>Metazoa</taxon>
        <taxon>Chordata</taxon>
        <taxon>Craniata</taxon>
        <taxon>Vertebrata</taxon>
        <taxon>Euteleostomi</taxon>
        <taxon>Mammalia</taxon>
        <taxon>Eutheria</taxon>
        <taxon>Euarchontoglires</taxon>
        <taxon>Primates</taxon>
        <taxon>Haplorrhini</taxon>
        <taxon>Catarrhini</taxon>
        <taxon>Hominidae</taxon>
        <taxon>Pan</taxon>
    </lineage>
</organism>
<feature type="non-terminal residue" evidence="3">
    <location>
        <position position="1"/>
    </location>
</feature>
<dbReference type="PANTHER" id="PTHR12872:SF1">
    <property type="entry name" value="ALPHA-N-ACETYLGLUCOSAMINIDASE"/>
    <property type="match status" value="1"/>
</dbReference>